<feature type="signal peptide" evidence="7">
    <location>
        <begin position="1"/>
        <end position="27"/>
    </location>
</feature>
<feature type="region of interest" description="Disordered" evidence="6">
    <location>
        <begin position="31"/>
        <end position="58"/>
    </location>
</feature>
<evidence type="ECO:0000256" key="1">
    <source>
        <dbReference type="ARBA" id="ARBA00009009"/>
    </source>
</evidence>
<dbReference type="GO" id="GO:0046677">
    <property type="term" value="P:response to antibiotic"/>
    <property type="evidence" value="ECO:0007669"/>
    <property type="project" value="UniProtKB-UniRule"/>
</dbReference>
<comment type="caution">
    <text evidence="9">The sequence shown here is derived from an EMBL/GenBank/DDBJ whole genome shotgun (WGS) entry which is preliminary data.</text>
</comment>
<name>A0A919P7S5_9CELL</name>
<feature type="compositionally biased region" description="Low complexity" evidence="6">
    <location>
        <begin position="43"/>
        <end position="57"/>
    </location>
</feature>
<dbReference type="PROSITE" id="PS00146">
    <property type="entry name" value="BETA_LACTAMASE_A"/>
    <property type="match status" value="1"/>
</dbReference>
<keyword evidence="4 5" id="KW-0046">Antibiotic resistance</keyword>
<accession>A0A919P7S5</accession>
<dbReference type="InterPro" id="IPR000871">
    <property type="entry name" value="Beta-lactam_class-A"/>
</dbReference>
<dbReference type="InterPro" id="IPR023650">
    <property type="entry name" value="Beta-lactam_class-A_AS"/>
</dbReference>
<dbReference type="PANTHER" id="PTHR35333:SF3">
    <property type="entry name" value="BETA-LACTAMASE-TYPE TRANSPEPTIDASE FOLD CONTAINING PROTEIN"/>
    <property type="match status" value="1"/>
</dbReference>
<dbReference type="PROSITE" id="PS51257">
    <property type="entry name" value="PROKAR_LIPOPROTEIN"/>
    <property type="match status" value="1"/>
</dbReference>
<dbReference type="AlphaFoldDB" id="A0A919P7S5"/>
<evidence type="ECO:0000313" key="10">
    <source>
        <dbReference type="Proteomes" id="UP000642125"/>
    </source>
</evidence>
<dbReference type="GO" id="GO:0030655">
    <property type="term" value="P:beta-lactam antibiotic catabolic process"/>
    <property type="evidence" value="ECO:0007669"/>
    <property type="project" value="InterPro"/>
</dbReference>
<dbReference type="InterPro" id="IPR045155">
    <property type="entry name" value="Beta-lactam_cat"/>
</dbReference>
<evidence type="ECO:0000256" key="5">
    <source>
        <dbReference type="RuleBase" id="RU361140"/>
    </source>
</evidence>
<comment type="similarity">
    <text evidence="1 5">Belongs to the class-A beta-lactamase family.</text>
</comment>
<reference evidence="9" key="1">
    <citation type="submission" date="2021-01" db="EMBL/GenBank/DDBJ databases">
        <title>Whole genome shotgun sequence of Cellulomonas pakistanensis NBRC 110800.</title>
        <authorList>
            <person name="Komaki H."/>
            <person name="Tamura T."/>
        </authorList>
    </citation>
    <scope>NUCLEOTIDE SEQUENCE</scope>
    <source>
        <strain evidence="9">NBRC 110800</strain>
    </source>
</reference>
<comment type="catalytic activity">
    <reaction evidence="5">
        <text>a beta-lactam + H2O = a substituted beta-amino acid</text>
        <dbReference type="Rhea" id="RHEA:20401"/>
        <dbReference type="ChEBI" id="CHEBI:15377"/>
        <dbReference type="ChEBI" id="CHEBI:35627"/>
        <dbReference type="ChEBI" id="CHEBI:140347"/>
        <dbReference type="EC" id="3.5.2.6"/>
    </reaction>
</comment>
<keyword evidence="10" id="KW-1185">Reference proteome</keyword>
<evidence type="ECO:0000259" key="8">
    <source>
        <dbReference type="Pfam" id="PF13354"/>
    </source>
</evidence>
<keyword evidence="7" id="KW-0732">Signal</keyword>
<dbReference type="Proteomes" id="UP000642125">
    <property type="component" value="Unassembled WGS sequence"/>
</dbReference>
<gene>
    <name evidence="9" type="primary">ampC</name>
    <name evidence="9" type="ORF">Cpa01nite_12910</name>
</gene>
<evidence type="ECO:0000256" key="2">
    <source>
        <dbReference type="ARBA" id="ARBA00012865"/>
    </source>
</evidence>
<keyword evidence="3 5" id="KW-0378">Hydrolase</keyword>
<dbReference type="InterPro" id="IPR012338">
    <property type="entry name" value="Beta-lactam/transpept-like"/>
</dbReference>
<dbReference type="EMBL" id="BONO01000007">
    <property type="protein sequence ID" value="GIG35910.1"/>
    <property type="molecule type" value="Genomic_DNA"/>
</dbReference>
<dbReference type="PRINTS" id="PR00118">
    <property type="entry name" value="BLACTAMASEA"/>
</dbReference>
<sequence length="331" mass="32969">MWAARRTWADRRARAGLVALALTAALAAGCTPGTPGGPDEQATGTVTAVPGPSTTAPSPAPADLTAAVEADLAALEQSTGRRVGVFAHDTGSGATVAYRADERFGYASTLKALAAGEVLAGQPTSVLDQPLTVTADDVAGVGHAPVTGDSAGADLTIGELGAAAVSESDNGALNVLLRYLGGPAALQAALAARGDATTLVDADEPELNAFTPGDPARTSTPRALAEGLATYALGDALDPAVREAYVGWLTASTTGLDAIRAGTPDGWLVGDKTGTAGRYGSRNDVAVVWPPGRAPIVLAVLTDHPDEDAEPDDAVLAAAARTVLGAYAATS</sequence>
<feature type="domain" description="Beta-lactamase class A catalytic" evidence="8">
    <location>
        <begin position="84"/>
        <end position="302"/>
    </location>
</feature>
<dbReference type="NCBIfam" id="NF033103">
    <property type="entry name" value="bla_class_A"/>
    <property type="match status" value="1"/>
</dbReference>
<proteinExistence type="inferred from homology"/>
<evidence type="ECO:0000256" key="6">
    <source>
        <dbReference type="SAM" id="MobiDB-lite"/>
    </source>
</evidence>
<evidence type="ECO:0000313" key="9">
    <source>
        <dbReference type="EMBL" id="GIG35910.1"/>
    </source>
</evidence>
<dbReference type="GO" id="GO:0008800">
    <property type="term" value="F:beta-lactamase activity"/>
    <property type="evidence" value="ECO:0007669"/>
    <property type="project" value="UniProtKB-UniRule"/>
</dbReference>
<protein>
    <recommendedName>
        <fullName evidence="2 5">Beta-lactamase</fullName>
        <ecNumber evidence="2 5">3.5.2.6</ecNumber>
    </recommendedName>
</protein>
<evidence type="ECO:0000256" key="7">
    <source>
        <dbReference type="SAM" id="SignalP"/>
    </source>
</evidence>
<dbReference type="PANTHER" id="PTHR35333">
    <property type="entry name" value="BETA-LACTAMASE"/>
    <property type="match status" value="1"/>
</dbReference>
<dbReference type="SUPFAM" id="SSF56601">
    <property type="entry name" value="beta-lactamase/transpeptidase-like"/>
    <property type="match status" value="1"/>
</dbReference>
<organism evidence="9 10">
    <name type="scientific">Cellulomonas pakistanensis</name>
    <dbReference type="NCBI Taxonomy" id="992287"/>
    <lineage>
        <taxon>Bacteria</taxon>
        <taxon>Bacillati</taxon>
        <taxon>Actinomycetota</taxon>
        <taxon>Actinomycetes</taxon>
        <taxon>Micrococcales</taxon>
        <taxon>Cellulomonadaceae</taxon>
        <taxon>Cellulomonas</taxon>
    </lineage>
</organism>
<dbReference type="Pfam" id="PF13354">
    <property type="entry name" value="Beta-lactamase2"/>
    <property type="match status" value="1"/>
</dbReference>
<dbReference type="EC" id="3.5.2.6" evidence="2 5"/>
<dbReference type="Gene3D" id="3.40.710.10">
    <property type="entry name" value="DD-peptidase/beta-lactamase superfamily"/>
    <property type="match status" value="1"/>
</dbReference>
<evidence type="ECO:0000256" key="4">
    <source>
        <dbReference type="ARBA" id="ARBA00023251"/>
    </source>
</evidence>
<evidence type="ECO:0000256" key="3">
    <source>
        <dbReference type="ARBA" id="ARBA00022801"/>
    </source>
</evidence>
<feature type="chain" id="PRO_5037747363" description="Beta-lactamase" evidence="7">
    <location>
        <begin position="28"/>
        <end position="331"/>
    </location>
</feature>